<dbReference type="InterPro" id="IPR058635">
    <property type="entry name" value="BSH_YhbJ"/>
</dbReference>
<keyword evidence="3" id="KW-0812">Transmembrane</keyword>
<comment type="similarity">
    <text evidence="2">Belongs to the membrane fusion protein (MFP) (TC 8.A.1) family.</text>
</comment>
<evidence type="ECO:0000256" key="3">
    <source>
        <dbReference type="ARBA" id="ARBA00022692"/>
    </source>
</evidence>
<evidence type="ECO:0000256" key="4">
    <source>
        <dbReference type="ARBA" id="ARBA00022989"/>
    </source>
</evidence>
<feature type="domain" description="p-hydroxybenzoic acid efflux pump subunit AaeA-like beta-barrel" evidence="6">
    <location>
        <begin position="120"/>
        <end position="211"/>
    </location>
</feature>
<dbReference type="Gene3D" id="2.40.30.170">
    <property type="match status" value="1"/>
</dbReference>
<dbReference type="InterPro" id="IPR050739">
    <property type="entry name" value="MFP"/>
</dbReference>
<dbReference type="InterPro" id="IPR058634">
    <property type="entry name" value="AaeA-lik-b-barrel"/>
</dbReference>
<evidence type="ECO:0000313" key="9">
    <source>
        <dbReference type="Proteomes" id="UP001597180"/>
    </source>
</evidence>
<dbReference type="Proteomes" id="UP001597180">
    <property type="component" value="Unassembled WGS sequence"/>
</dbReference>
<sequence length="212" mass="22236">MSKVILVNILVLILILGGAGAAIYYYNRSINYVTTDNAKFEGQAITIAAVASGQLTDWNGTVGKAYRSGDRVGSIQPAAGAAKVDLTFPIDATIVQQTAVPNSFVSAGSPLARGFDMAHLYVTANIEETKINNIKVGQTVDVYADAFPGTTITGHVEKVGLATASSFSLLPSSNSNANYTKVTQVIPVTITLDSYNGLAIVPGMNVSVRIHI</sequence>
<evidence type="ECO:0000256" key="2">
    <source>
        <dbReference type="ARBA" id="ARBA00009477"/>
    </source>
</evidence>
<evidence type="ECO:0000259" key="6">
    <source>
        <dbReference type="Pfam" id="PF25963"/>
    </source>
</evidence>
<dbReference type="Pfam" id="PF25963">
    <property type="entry name" value="Beta-barrel_AAEA"/>
    <property type="match status" value="1"/>
</dbReference>
<keyword evidence="4" id="KW-1133">Transmembrane helix</keyword>
<keyword evidence="9" id="KW-1185">Reference proteome</keyword>
<dbReference type="RefSeq" id="WP_079911159.1">
    <property type="nucleotide sequence ID" value="NZ_BAABJG010000004.1"/>
</dbReference>
<protein>
    <submittedName>
        <fullName evidence="8">HlyD family secretion protein</fullName>
    </submittedName>
</protein>
<feature type="domain" description="YhbJ barrel-sandwich hybrid" evidence="7">
    <location>
        <begin position="45"/>
        <end position="114"/>
    </location>
</feature>
<dbReference type="Pfam" id="PF25997">
    <property type="entry name" value="BSH_YhbJ"/>
    <property type="match status" value="1"/>
</dbReference>
<dbReference type="PANTHER" id="PTHR30386:SF26">
    <property type="entry name" value="TRANSPORT PROTEIN COMB"/>
    <property type="match status" value="1"/>
</dbReference>
<gene>
    <name evidence="8" type="ORF">ACFQ4B_30455</name>
</gene>
<organism evidence="8 9">
    <name type="scientific">Paenibacillus vulneris</name>
    <dbReference type="NCBI Taxonomy" id="1133364"/>
    <lineage>
        <taxon>Bacteria</taxon>
        <taxon>Bacillati</taxon>
        <taxon>Bacillota</taxon>
        <taxon>Bacilli</taxon>
        <taxon>Bacillales</taxon>
        <taxon>Paenibacillaceae</taxon>
        <taxon>Paenibacillus</taxon>
    </lineage>
</organism>
<reference evidence="9" key="1">
    <citation type="journal article" date="2019" name="Int. J. Syst. Evol. Microbiol.">
        <title>The Global Catalogue of Microorganisms (GCM) 10K type strain sequencing project: providing services to taxonomists for standard genome sequencing and annotation.</title>
        <authorList>
            <consortium name="The Broad Institute Genomics Platform"/>
            <consortium name="The Broad Institute Genome Sequencing Center for Infectious Disease"/>
            <person name="Wu L."/>
            <person name="Ma J."/>
        </authorList>
    </citation>
    <scope>NUCLEOTIDE SEQUENCE [LARGE SCALE GENOMIC DNA]</scope>
    <source>
        <strain evidence="9">CCUG 53270</strain>
    </source>
</reference>
<evidence type="ECO:0000313" key="8">
    <source>
        <dbReference type="EMBL" id="MFD1224438.1"/>
    </source>
</evidence>
<accession>A0ABW3UU44</accession>
<keyword evidence="5" id="KW-0472">Membrane</keyword>
<evidence type="ECO:0000259" key="7">
    <source>
        <dbReference type="Pfam" id="PF25997"/>
    </source>
</evidence>
<dbReference type="PANTHER" id="PTHR30386">
    <property type="entry name" value="MEMBRANE FUSION SUBUNIT OF EMRAB-TOLC MULTIDRUG EFFLUX PUMP"/>
    <property type="match status" value="1"/>
</dbReference>
<name>A0ABW3UU44_9BACL</name>
<comment type="subcellular location">
    <subcellularLocation>
        <location evidence="1">Membrane</location>
        <topology evidence="1">Single-pass membrane protein</topology>
    </subcellularLocation>
</comment>
<evidence type="ECO:0000256" key="5">
    <source>
        <dbReference type="ARBA" id="ARBA00023136"/>
    </source>
</evidence>
<evidence type="ECO:0000256" key="1">
    <source>
        <dbReference type="ARBA" id="ARBA00004167"/>
    </source>
</evidence>
<comment type="caution">
    <text evidence="8">The sequence shown here is derived from an EMBL/GenBank/DDBJ whole genome shotgun (WGS) entry which is preliminary data.</text>
</comment>
<proteinExistence type="inferred from homology"/>
<dbReference type="EMBL" id="JBHTLU010000045">
    <property type="protein sequence ID" value="MFD1224438.1"/>
    <property type="molecule type" value="Genomic_DNA"/>
</dbReference>